<protein>
    <submittedName>
        <fullName evidence="3">Deaminase</fullName>
    </submittedName>
    <submittedName>
        <fullName evidence="4">Endoribonuclease L-PSP</fullName>
    </submittedName>
</protein>
<dbReference type="FunFam" id="3.30.1330.40:FF:000001">
    <property type="entry name" value="L-PSP family endoribonuclease"/>
    <property type="match status" value="1"/>
</dbReference>
<sequence>MKKEIVFTEKAPRPIGPYSQGVITEGRFLFVSGQIPINPETGELVTGPIEEQAEQAIKNLIEVVKAAGGSAENIVKVTVYITDMGAYARFNEVYERYFSTSKPARAVVEVSNLPKGVAVEIEAIAVL</sequence>
<dbReference type="EMBL" id="CP015105">
    <property type="protein sequence ID" value="ASJ12297.1"/>
    <property type="molecule type" value="Genomic_DNA"/>
</dbReference>
<dbReference type="Pfam" id="PF01042">
    <property type="entry name" value="Ribonuc_L-PSP"/>
    <property type="match status" value="1"/>
</dbReference>
<dbReference type="PATRIC" id="fig|277988.4.peg.435"/>
<dbReference type="InterPro" id="IPR019897">
    <property type="entry name" value="RidA_CS"/>
</dbReference>
<name>A0A0Q2MTF3_9EURY</name>
<dbReference type="GeneID" id="33333770"/>
<reference evidence="3 5" key="1">
    <citation type="submission" date="2015-08" db="EMBL/GenBank/DDBJ databases">
        <title>Thermococcus thioreducens DSM 14981 genome sequencing.</title>
        <authorList>
            <person name="Hong S.-J."/>
            <person name="Kim M.-C."/>
            <person name="Shin J.-H."/>
        </authorList>
    </citation>
    <scope>NUCLEOTIDE SEQUENCE [LARGE SCALE GENOMIC DNA]</scope>
    <source>
        <strain evidence="3 5">DSM 14981</strain>
    </source>
</reference>
<dbReference type="EMBL" id="LIXN01000003">
    <property type="protein sequence ID" value="KQH83031.1"/>
    <property type="molecule type" value="Genomic_DNA"/>
</dbReference>
<reference evidence="4 6" key="3">
    <citation type="submission" date="2016-10" db="EMBL/GenBank/DDBJ databases">
        <authorList>
            <person name="de Groot N.N."/>
        </authorList>
    </citation>
    <scope>NUCLEOTIDE SEQUENCE [LARGE SCALE GENOMIC DNA]</scope>
    <source>
        <strain evidence="4 6">OGL-20</strain>
    </source>
</reference>
<comment type="similarity">
    <text evidence="1">Belongs to the RutC family.</text>
</comment>
<evidence type="ECO:0000313" key="6">
    <source>
        <dbReference type="Proteomes" id="UP000182125"/>
    </source>
</evidence>
<dbReference type="SUPFAM" id="SSF55298">
    <property type="entry name" value="YjgF-like"/>
    <property type="match status" value="1"/>
</dbReference>
<dbReference type="GO" id="GO:0005829">
    <property type="term" value="C:cytosol"/>
    <property type="evidence" value="ECO:0007669"/>
    <property type="project" value="TreeGrafter"/>
</dbReference>
<evidence type="ECO:0000313" key="4">
    <source>
        <dbReference type="EMBL" id="SEV93330.1"/>
    </source>
</evidence>
<dbReference type="InterPro" id="IPR035959">
    <property type="entry name" value="RutC-like_sf"/>
</dbReference>
<dbReference type="CDD" id="cd00448">
    <property type="entry name" value="YjgF_YER057c_UK114_family"/>
    <property type="match status" value="1"/>
</dbReference>
<organism evidence="3 5">
    <name type="scientific">Thermococcus thioreducens</name>
    <dbReference type="NCBI Taxonomy" id="277988"/>
    <lineage>
        <taxon>Archaea</taxon>
        <taxon>Methanobacteriati</taxon>
        <taxon>Methanobacteriota</taxon>
        <taxon>Thermococci</taxon>
        <taxon>Thermococcales</taxon>
        <taxon>Thermococcaceae</taxon>
        <taxon>Thermococcus</taxon>
    </lineage>
</organism>
<dbReference type="Proteomes" id="UP000051862">
    <property type="component" value="Unassembled WGS sequence"/>
</dbReference>
<evidence type="ECO:0000313" key="5">
    <source>
        <dbReference type="Proteomes" id="UP000051862"/>
    </source>
</evidence>
<proteinExistence type="inferred from homology"/>
<dbReference type="OrthoDB" id="371655at2157"/>
<dbReference type="Proteomes" id="UP000182125">
    <property type="component" value="Unassembled WGS sequence"/>
</dbReference>
<keyword evidence="7" id="KW-1185">Reference proteome</keyword>
<dbReference type="KEGG" id="ttd:A3L14_05065"/>
<dbReference type="InterPro" id="IPR006175">
    <property type="entry name" value="YjgF/YER057c/UK114"/>
</dbReference>
<dbReference type="Proteomes" id="UP000250136">
    <property type="component" value="Chromosome"/>
</dbReference>
<dbReference type="STRING" id="277988.SAMN05216170_0953"/>
<evidence type="ECO:0000256" key="1">
    <source>
        <dbReference type="ARBA" id="ARBA00010552"/>
    </source>
</evidence>
<dbReference type="GO" id="GO:0019239">
    <property type="term" value="F:deaminase activity"/>
    <property type="evidence" value="ECO:0007669"/>
    <property type="project" value="TreeGrafter"/>
</dbReference>
<gene>
    <name evidence="2" type="ORF">A3L14_05065</name>
    <name evidence="3" type="ORF">AMR53_02060</name>
    <name evidence="4" type="ORF">SAMN05216170_0953</name>
</gene>
<dbReference type="RefSeq" id="WP_055428686.1">
    <property type="nucleotide sequence ID" value="NZ_CP015105.1"/>
</dbReference>
<accession>A0A0Q2MTF3</accession>
<dbReference type="NCBIfam" id="TIGR00004">
    <property type="entry name" value="Rid family detoxifying hydrolase"/>
    <property type="match status" value="1"/>
</dbReference>
<evidence type="ECO:0000313" key="3">
    <source>
        <dbReference type="EMBL" id="KQH83031.1"/>
    </source>
</evidence>
<dbReference type="AlphaFoldDB" id="A0A0Q2MTF3"/>
<dbReference type="PANTHER" id="PTHR11803">
    <property type="entry name" value="2-IMINOBUTANOATE/2-IMINOPROPANOATE DEAMINASE RIDA"/>
    <property type="match status" value="1"/>
</dbReference>
<evidence type="ECO:0000313" key="7">
    <source>
        <dbReference type="Proteomes" id="UP000250136"/>
    </source>
</evidence>
<dbReference type="Gene3D" id="3.30.1330.40">
    <property type="entry name" value="RutC-like"/>
    <property type="match status" value="1"/>
</dbReference>
<dbReference type="EMBL" id="FOIW01000001">
    <property type="protein sequence ID" value="SEV93330.1"/>
    <property type="molecule type" value="Genomic_DNA"/>
</dbReference>
<dbReference type="InterPro" id="IPR006056">
    <property type="entry name" value="RidA"/>
</dbReference>
<reference evidence="2 7" key="2">
    <citation type="submission" date="2016-04" db="EMBL/GenBank/DDBJ databases">
        <title>Complete genome sequence of Thermococcus thioreducens type strain OGL-20P.</title>
        <authorList>
            <person name="Oger P.M."/>
        </authorList>
    </citation>
    <scope>NUCLEOTIDE SEQUENCE [LARGE SCALE GENOMIC DNA]</scope>
    <source>
        <strain evidence="2 7">OGL-20P</strain>
    </source>
</reference>
<evidence type="ECO:0000313" key="2">
    <source>
        <dbReference type="EMBL" id="ASJ12297.1"/>
    </source>
</evidence>
<dbReference type="PANTHER" id="PTHR11803:SF39">
    <property type="entry name" value="2-IMINOBUTANOATE_2-IMINOPROPANOATE DEAMINASE"/>
    <property type="match status" value="1"/>
</dbReference>
<dbReference type="PROSITE" id="PS01094">
    <property type="entry name" value="UPF0076"/>
    <property type="match status" value="1"/>
</dbReference>